<dbReference type="Gene3D" id="1.10.10.10">
    <property type="entry name" value="Winged helix-like DNA-binding domain superfamily/Winged helix DNA-binding domain"/>
    <property type="match status" value="1"/>
</dbReference>
<dbReference type="AlphaFoldDB" id="A0A9Q2NZF6"/>
<dbReference type="GO" id="GO:0006313">
    <property type="term" value="P:DNA transposition"/>
    <property type="evidence" value="ECO:0007669"/>
    <property type="project" value="InterPro"/>
</dbReference>
<dbReference type="Pfam" id="PF01527">
    <property type="entry name" value="HTH_Tnp_1"/>
    <property type="match status" value="1"/>
</dbReference>
<protein>
    <submittedName>
        <fullName evidence="2">Transposase</fullName>
    </submittedName>
</protein>
<proteinExistence type="predicted"/>
<keyword evidence="5" id="KW-1185">Reference proteome</keyword>
<dbReference type="Proteomes" id="UP000809440">
    <property type="component" value="Unassembled WGS sequence"/>
</dbReference>
<dbReference type="InterPro" id="IPR002514">
    <property type="entry name" value="Transposase_8"/>
</dbReference>
<dbReference type="Proteomes" id="UP000755667">
    <property type="component" value="Unassembled WGS sequence"/>
</dbReference>
<comment type="caution">
    <text evidence="2">The sequence shown here is derived from an EMBL/GenBank/DDBJ whole genome shotgun (WGS) entry which is preliminary data.</text>
</comment>
<dbReference type="SUPFAM" id="SSF46689">
    <property type="entry name" value="Homeodomain-like"/>
    <property type="match status" value="1"/>
</dbReference>
<accession>A0A9Q2NZF6</accession>
<dbReference type="RefSeq" id="WP_138487710.1">
    <property type="nucleotide sequence ID" value="NZ_JAFBWU010000024.1"/>
</dbReference>
<keyword evidence="1" id="KW-0175">Coiled coil</keyword>
<evidence type="ECO:0000313" key="5">
    <source>
        <dbReference type="Proteomes" id="UP000809440"/>
    </source>
</evidence>
<evidence type="ECO:0000313" key="2">
    <source>
        <dbReference type="EMBL" id="MBM2415037.1"/>
    </source>
</evidence>
<feature type="coiled-coil region" evidence="1">
    <location>
        <begin position="68"/>
        <end position="95"/>
    </location>
</feature>
<organism evidence="2 4">
    <name type="scientific">Marivita cryptomonadis</name>
    <dbReference type="NCBI Taxonomy" id="505252"/>
    <lineage>
        <taxon>Bacteria</taxon>
        <taxon>Pseudomonadati</taxon>
        <taxon>Pseudomonadota</taxon>
        <taxon>Alphaproteobacteria</taxon>
        <taxon>Rhodobacterales</taxon>
        <taxon>Roseobacteraceae</taxon>
        <taxon>Marivita</taxon>
    </lineage>
</organism>
<evidence type="ECO:0000313" key="4">
    <source>
        <dbReference type="Proteomes" id="UP000755667"/>
    </source>
</evidence>
<reference evidence="2 5" key="1">
    <citation type="submission" date="2021-01" db="EMBL/GenBank/DDBJ databases">
        <title>Diatom-associated Roseobacters Show Island Model of Population Structure.</title>
        <authorList>
            <person name="Qu L."/>
            <person name="Feng X."/>
            <person name="Chen Y."/>
            <person name="Li L."/>
            <person name="Wang X."/>
            <person name="Hu Z."/>
            <person name="Wang H."/>
            <person name="Luo H."/>
        </authorList>
    </citation>
    <scope>NUCLEOTIDE SEQUENCE</scope>
    <source>
        <strain evidence="3 5">CC28-63</strain>
        <strain evidence="2">CC28-69</strain>
    </source>
</reference>
<dbReference type="InterPro" id="IPR036388">
    <property type="entry name" value="WH-like_DNA-bd_sf"/>
</dbReference>
<evidence type="ECO:0000313" key="3">
    <source>
        <dbReference type="EMBL" id="MBM2419708.1"/>
    </source>
</evidence>
<sequence>MTKGNSGNRFSTEVRARAVRLVLENEADYRTRSECFRSISQKIGCSPETLRDWVNKQAIETGDREGLTLSERAQMKELQREIRELRQANDILRKASAFFAAADLDRLRKR</sequence>
<dbReference type="GO" id="GO:0003677">
    <property type="term" value="F:DNA binding"/>
    <property type="evidence" value="ECO:0007669"/>
    <property type="project" value="InterPro"/>
</dbReference>
<dbReference type="EMBL" id="JAFBXE010000024">
    <property type="protein sequence ID" value="MBM2415037.1"/>
    <property type="molecule type" value="Genomic_DNA"/>
</dbReference>
<gene>
    <name evidence="2" type="ORF">JQX41_22255</name>
    <name evidence="3" type="ORF">JQX48_22275</name>
</gene>
<dbReference type="EMBL" id="JAFBXF010000024">
    <property type="protein sequence ID" value="MBM2419708.1"/>
    <property type="molecule type" value="Genomic_DNA"/>
</dbReference>
<dbReference type="InterPro" id="IPR009057">
    <property type="entry name" value="Homeodomain-like_sf"/>
</dbReference>
<dbReference type="GO" id="GO:0004803">
    <property type="term" value="F:transposase activity"/>
    <property type="evidence" value="ECO:0007669"/>
    <property type="project" value="InterPro"/>
</dbReference>
<evidence type="ECO:0000256" key="1">
    <source>
        <dbReference type="SAM" id="Coils"/>
    </source>
</evidence>
<name>A0A9Q2NZF6_9RHOB</name>